<keyword evidence="3" id="KW-0309">Germination</keyword>
<dbReference type="eggNOG" id="ENOG50329BA">
    <property type="taxonomic scope" value="Bacteria"/>
</dbReference>
<organism evidence="10 11">
    <name type="scientific">Virgibacillus massiliensis</name>
    <dbReference type="NCBI Taxonomy" id="1462526"/>
    <lineage>
        <taxon>Bacteria</taxon>
        <taxon>Bacillati</taxon>
        <taxon>Bacillota</taxon>
        <taxon>Bacilli</taxon>
        <taxon>Bacillales</taxon>
        <taxon>Bacillaceae</taxon>
        <taxon>Virgibacillus</taxon>
    </lineage>
</organism>
<keyword evidence="7" id="KW-0449">Lipoprotein</keyword>
<dbReference type="InterPro" id="IPR008844">
    <property type="entry name" value="Spore_GerAC-like"/>
</dbReference>
<dbReference type="InterPro" id="IPR046953">
    <property type="entry name" value="Spore_GerAC-like_C"/>
</dbReference>
<evidence type="ECO:0000313" key="11">
    <source>
        <dbReference type="Proteomes" id="UP000028875"/>
    </source>
</evidence>
<evidence type="ECO:0000259" key="8">
    <source>
        <dbReference type="Pfam" id="PF05504"/>
    </source>
</evidence>
<gene>
    <name evidence="10" type="ORF">BN990_03662</name>
</gene>
<dbReference type="InterPro" id="IPR038501">
    <property type="entry name" value="Spore_GerAC_C_sf"/>
</dbReference>
<dbReference type="GO" id="GO:0016020">
    <property type="term" value="C:membrane"/>
    <property type="evidence" value="ECO:0007669"/>
    <property type="project" value="UniProtKB-SubCell"/>
</dbReference>
<protein>
    <submittedName>
        <fullName evidence="10">Germination protein, Ger(X)C family</fullName>
    </submittedName>
</protein>
<keyword evidence="11" id="KW-1185">Reference proteome</keyword>
<dbReference type="PROSITE" id="PS51257">
    <property type="entry name" value="PROKAR_LIPOPROTEIN"/>
    <property type="match status" value="1"/>
</dbReference>
<evidence type="ECO:0000256" key="2">
    <source>
        <dbReference type="ARBA" id="ARBA00007886"/>
    </source>
</evidence>
<comment type="caution">
    <text evidence="10">The sequence shown here is derived from an EMBL/GenBank/DDBJ whole genome shotgun (WGS) entry which is preliminary data.</text>
</comment>
<dbReference type="AlphaFoldDB" id="A0A024QH66"/>
<evidence type="ECO:0000256" key="6">
    <source>
        <dbReference type="ARBA" id="ARBA00023139"/>
    </source>
</evidence>
<keyword evidence="5" id="KW-0472">Membrane</keyword>
<evidence type="ECO:0000256" key="3">
    <source>
        <dbReference type="ARBA" id="ARBA00022544"/>
    </source>
</evidence>
<dbReference type="InterPro" id="IPR057336">
    <property type="entry name" value="GerAC_N"/>
</dbReference>
<accession>A0A024QH66</accession>
<comment type="similarity">
    <text evidence="2">Belongs to the GerABKC lipoprotein family.</text>
</comment>
<keyword evidence="6" id="KW-0564">Palmitate</keyword>
<reference evidence="10 11" key="1">
    <citation type="submission" date="2014-03" db="EMBL/GenBank/DDBJ databases">
        <authorList>
            <person name="Urmite Genomes U."/>
        </authorList>
    </citation>
    <scope>NUCLEOTIDE SEQUENCE [LARGE SCALE GENOMIC DNA]</scope>
    <source>
        <strain evidence="10 11">Vm-5</strain>
    </source>
</reference>
<comment type="subcellular location">
    <subcellularLocation>
        <location evidence="1">Membrane</location>
        <topology evidence="1">Lipid-anchor</topology>
    </subcellularLocation>
</comment>
<dbReference type="RefSeq" id="WP_038245891.1">
    <property type="nucleotide sequence ID" value="NZ_BNER01000009.1"/>
</dbReference>
<dbReference type="OrthoDB" id="9816067at2"/>
<keyword evidence="4" id="KW-0732">Signal</keyword>
<sequence length="356" mass="40517" precursor="true">MRKSRQSKLLIVMLSITFLSGCWDIKDIDKRSLPLVMGISGGGSQGFQISLQIPISQKSSQESRVVSGKGANLTSVLEQFRMNSENAIDYSQIRLIIIHSEFANNRDQMVKLIKFLMDFKEIPSNVLLAITNDSVEKVLSNINNKLGVNATAIYGYFNKGDAWAPEIFSTAIWEVYQSLLSYTKDIPIPLVRSGEDTVLSFEGYTILTKGKASEVIGPNEGHLINLFHNNAAKRKLDSLDFSSMIITNSSLQNKVSLKNNIPRVSSDLILDIEVLEKDEGVTNNRIKDEYERLIEERFYQLLEKSQAKNIDIFGFGQQFRSLIPYHELRNWKNDYYPKLKVDFRVHVNLNKEPLIK</sequence>
<dbReference type="STRING" id="1462526.BN990_03662"/>
<evidence type="ECO:0000256" key="1">
    <source>
        <dbReference type="ARBA" id="ARBA00004635"/>
    </source>
</evidence>
<dbReference type="GO" id="GO:0009847">
    <property type="term" value="P:spore germination"/>
    <property type="evidence" value="ECO:0007669"/>
    <property type="project" value="InterPro"/>
</dbReference>
<evidence type="ECO:0000256" key="7">
    <source>
        <dbReference type="ARBA" id="ARBA00023288"/>
    </source>
</evidence>
<dbReference type="PANTHER" id="PTHR35789">
    <property type="entry name" value="SPORE GERMINATION PROTEIN B3"/>
    <property type="match status" value="1"/>
</dbReference>
<proteinExistence type="inferred from homology"/>
<dbReference type="Pfam" id="PF05504">
    <property type="entry name" value="Spore_GerAC"/>
    <property type="match status" value="1"/>
</dbReference>
<evidence type="ECO:0000256" key="4">
    <source>
        <dbReference type="ARBA" id="ARBA00022729"/>
    </source>
</evidence>
<dbReference type="Pfam" id="PF25198">
    <property type="entry name" value="Spore_GerAC_N"/>
    <property type="match status" value="1"/>
</dbReference>
<dbReference type="EMBL" id="CCDP010000002">
    <property type="protein sequence ID" value="CDQ41301.1"/>
    <property type="molecule type" value="Genomic_DNA"/>
</dbReference>
<dbReference type="NCBIfam" id="TIGR02887">
    <property type="entry name" value="spore_ger_x_C"/>
    <property type="match status" value="1"/>
</dbReference>
<dbReference type="Proteomes" id="UP000028875">
    <property type="component" value="Unassembled WGS sequence"/>
</dbReference>
<feature type="domain" description="Spore germination GerAC-like C-terminal" evidence="8">
    <location>
        <begin position="203"/>
        <end position="350"/>
    </location>
</feature>
<feature type="domain" description="Spore germination protein N-terminal" evidence="9">
    <location>
        <begin position="24"/>
        <end position="192"/>
    </location>
</feature>
<evidence type="ECO:0000256" key="5">
    <source>
        <dbReference type="ARBA" id="ARBA00023136"/>
    </source>
</evidence>
<dbReference type="PANTHER" id="PTHR35789:SF1">
    <property type="entry name" value="SPORE GERMINATION PROTEIN B3"/>
    <property type="match status" value="1"/>
</dbReference>
<name>A0A024QH66_9BACI</name>
<reference evidence="11" key="2">
    <citation type="submission" date="2014-05" db="EMBL/GenBank/DDBJ databases">
        <title>Draft genome sequence of Virgibacillus massiliensis Vm-5.</title>
        <authorList>
            <person name="Khelaifia S."/>
            <person name="Croce O."/>
            <person name="Lagier J.C."/>
            <person name="Raoult D."/>
        </authorList>
    </citation>
    <scope>NUCLEOTIDE SEQUENCE [LARGE SCALE GENOMIC DNA]</scope>
    <source>
        <strain evidence="11">Vm-5</strain>
    </source>
</reference>
<evidence type="ECO:0000259" key="9">
    <source>
        <dbReference type="Pfam" id="PF25198"/>
    </source>
</evidence>
<dbReference type="Gene3D" id="3.30.300.210">
    <property type="entry name" value="Nutrient germinant receptor protein C, domain 3"/>
    <property type="match status" value="1"/>
</dbReference>
<evidence type="ECO:0000313" key="10">
    <source>
        <dbReference type="EMBL" id="CDQ41301.1"/>
    </source>
</evidence>